<name>A0AA37X1T1_9RHOB</name>
<keyword evidence="3" id="KW-1185">Reference proteome</keyword>
<evidence type="ECO:0000259" key="1">
    <source>
        <dbReference type="Pfam" id="PF13468"/>
    </source>
</evidence>
<dbReference type="GO" id="GO:0016301">
    <property type="term" value="F:kinase activity"/>
    <property type="evidence" value="ECO:0007669"/>
    <property type="project" value="UniProtKB-KW"/>
</dbReference>
<accession>A0AA37X1T1</accession>
<proteinExistence type="predicted"/>
<protein>
    <submittedName>
        <fullName evidence="2">Polyphosphate kinase</fullName>
    </submittedName>
</protein>
<feature type="domain" description="Glyoxalase-like" evidence="1">
    <location>
        <begin position="5"/>
        <end position="175"/>
    </location>
</feature>
<reference evidence="2 3" key="1">
    <citation type="journal article" date="2014" name="Int. J. Syst. Evol. Microbiol.">
        <title>Complete genome sequence of Corynebacterium casei LMG S-19264T (=DSM 44701T), isolated from a smear-ripened cheese.</title>
        <authorList>
            <consortium name="US DOE Joint Genome Institute (JGI-PGF)"/>
            <person name="Walter F."/>
            <person name="Albersmeier A."/>
            <person name="Kalinowski J."/>
            <person name="Ruckert C."/>
        </authorList>
    </citation>
    <scope>NUCLEOTIDE SEQUENCE [LARGE SCALE GENOMIC DNA]</scope>
    <source>
        <strain evidence="2 3">NBRC 111766</strain>
    </source>
</reference>
<evidence type="ECO:0000313" key="3">
    <source>
        <dbReference type="Proteomes" id="UP001157355"/>
    </source>
</evidence>
<organism evidence="2 3">
    <name type="scientific">Cypionkella aquatica</name>
    <dbReference type="NCBI Taxonomy" id="1756042"/>
    <lineage>
        <taxon>Bacteria</taxon>
        <taxon>Pseudomonadati</taxon>
        <taxon>Pseudomonadota</taxon>
        <taxon>Alphaproteobacteria</taxon>
        <taxon>Rhodobacterales</taxon>
        <taxon>Paracoccaceae</taxon>
        <taxon>Cypionkella</taxon>
    </lineage>
</organism>
<dbReference type="EMBL" id="BSPP01000007">
    <property type="protein sequence ID" value="GLS86885.1"/>
    <property type="molecule type" value="Genomic_DNA"/>
</dbReference>
<comment type="caution">
    <text evidence="2">The sequence shown here is derived from an EMBL/GenBank/DDBJ whole genome shotgun (WGS) entry which is preliminary data.</text>
</comment>
<keyword evidence="2" id="KW-0418">Kinase</keyword>
<sequence length="205" mass="22115">MMLRFDHIAISAVDLAEGVAAVEEALGVALAGGGQHPHMATHNRLLGLGDLYLEVIAADPDQTAPNWPRWFDLDNFQGRPRLTNWVACCDSISAAVAASPAGTGIPVALQRGDYRWQMAVPADGKLPFDGFFPALIEWAGSLHPAKALPESHVRLHQLELAHPDADELIAALAPLFRDPRVVILPGPEKAMRATFTTPQGLRVLE</sequence>
<gene>
    <name evidence="2" type="ORF">GCM10010873_18590</name>
</gene>
<keyword evidence="2" id="KW-0808">Transferase</keyword>
<evidence type="ECO:0000313" key="2">
    <source>
        <dbReference type="EMBL" id="GLS86885.1"/>
    </source>
</evidence>
<dbReference type="SUPFAM" id="SSF54593">
    <property type="entry name" value="Glyoxalase/Bleomycin resistance protein/Dihydroxybiphenyl dioxygenase"/>
    <property type="match status" value="1"/>
</dbReference>
<dbReference type="Gene3D" id="3.10.180.10">
    <property type="entry name" value="2,3-Dihydroxybiphenyl 1,2-Dioxygenase, domain 1"/>
    <property type="match status" value="1"/>
</dbReference>
<dbReference type="AlphaFoldDB" id="A0AA37X1T1"/>
<dbReference type="Pfam" id="PF13468">
    <property type="entry name" value="Glyoxalase_3"/>
    <property type="match status" value="1"/>
</dbReference>
<dbReference type="InterPro" id="IPR029068">
    <property type="entry name" value="Glyas_Bleomycin-R_OHBP_Dase"/>
</dbReference>
<dbReference type="Proteomes" id="UP001157355">
    <property type="component" value="Unassembled WGS sequence"/>
</dbReference>
<dbReference type="InterPro" id="IPR025870">
    <property type="entry name" value="Glyoxalase-like_dom"/>
</dbReference>